<dbReference type="PANTHER" id="PTHR32108">
    <property type="entry name" value="DNA-DIRECTED RNA POLYMERASE SUBUNIT ALPHA"/>
    <property type="match status" value="1"/>
</dbReference>
<sequence>MENGKSIDKADMVLGLFLDSMTTNFPNRRPAQSNQKLKQKQISQKNKDQEGRCPHDDPIPMSYTQLLPILVNARAIMPKQIEPAKFPYHREHGLHSTCGYHAGYVGPSTEACHVLKSRIQELIDQKLLRFTHVIVEAPVEKRFEYNGPLICVQVHPPMVQLVTQYPNQGYHPVNPGLVFSAQTFRPMAIPPIRPLLHGPLMPMSCYSFPPSVTSQYQQPPHAQVLKNQQTVPRNHQGKK</sequence>
<feature type="compositionally biased region" description="Polar residues" evidence="1">
    <location>
        <begin position="24"/>
        <end position="44"/>
    </location>
</feature>
<dbReference type="EMBL" id="JAMSHJ010000002">
    <property type="protein sequence ID" value="KAI5436215.1"/>
    <property type="molecule type" value="Genomic_DNA"/>
</dbReference>
<name>A0A9D4YFC0_PEA</name>
<dbReference type="PANTHER" id="PTHR32108:SF9">
    <property type="entry name" value="REVERSE TRANSCRIPTASE RNASE H-LIKE DOMAIN-CONTAINING PROTEIN"/>
    <property type="match status" value="1"/>
</dbReference>
<evidence type="ECO:0000313" key="2">
    <source>
        <dbReference type="EMBL" id="KAI5436215.1"/>
    </source>
</evidence>
<reference evidence="2 3" key="1">
    <citation type="journal article" date="2022" name="Nat. Genet.">
        <title>Improved pea reference genome and pan-genome highlight genomic features and evolutionary characteristics.</title>
        <authorList>
            <person name="Yang T."/>
            <person name="Liu R."/>
            <person name="Luo Y."/>
            <person name="Hu S."/>
            <person name="Wang D."/>
            <person name="Wang C."/>
            <person name="Pandey M.K."/>
            <person name="Ge S."/>
            <person name="Xu Q."/>
            <person name="Li N."/>
            <person name="Li G."/>
            <person name="Huang Y."/>
            <person name="Saxena R.K."/>
            <person name="Ji Y."/>
            <person name="Li M."/>
            <person name="Yan X."/>
            <person name="He Y."/>
            <person name="Liu Y."/>
            <person name="Wang X."/>
            <person name="Xiang C."/>
            <person name="Varshney R.K."/>
            <person name="Ding H."/>
            <person name="Gao S."/>
            <person name="Zong X."/>
        </authorList>
    </citation>
    <scope>NUCLEOTIDE SEQUENCE [LARGE SCALE GENOMIC DNA]</scope>
    <source>
        <strain evidence="2 3">cv. Zhongwan 6</strain>
    </source>
</reference>
<protein>
    <submittedName>
        <fullName evidence="2">Uncharacterized protein</fullName>
    </submittedName>
</protein>
<dbReference type="Gramene" id="Psat02G0261600-T1">
    <property type="protein sequence ID" value="KAI5436215.1"/>
    <property type="gene ID" value="KIW84_022616"/>
</dbReference>
<organism evidence="2 3">
    <name type="scientific">Pisum sativum</name>
    <name type="common">Garden pea</name>
    <name type="synonym">Lathyrus oleraceus</name>
    <dbReference type="NCBI Taxonomy" id="3888"/>
    <lineage>
        <taxon>Eukaryota</taxon>
        <taxon>Viridiplantae</taxon>
        <taxon>Streptophyta</taxon>
        <taxon>Embryophyta</taxon>
        <taxon>Tracheophyta</taxon>
        <taxon>Spermatophyta</taxon>
        <taxon>Magnoliopsida</taxon>
        <taxon>eudicotyledons</taxon>
        <taxon>Gunneridae</taxon>
        <taxon>Pentapetalae</taxon>
        <taxon>rosids</taxon>
        <taxon>fabids</taxon>
        <taxon>Fabales</taxon>
        <taxon>Fabaceae</taxon>
        <taxon>Papilionoideae</taxon>
        <taxon>50 kb inversion clade</taxon>
        <taxon>NPAAA clade</taxon>
        <taxon>Hologalegina</taxon>
        <taxon>IRL clade</taxon>
        <taxon>Fabeae</taxon>
        <taxon>Lathyrus</taxon>
    </lineage>
</organism>
<feature type="region of interest" description="Disordered" evidence="1">
    <location>
        <begin position="212"/>
        <end position="239"/>
    </location>
</feature>
<keyword evidence="3" id="KW-1185">Reference proteome</keyword>
<proteinExistence type="predicted"/>
<evidence type="ECO:0000313" key="3">
    <source>
        <dbReference type="Proteomes" id="UP001058974"/>
    </source>
</evidence>
<dbReference type="AlphaFoldDB" id="A0A9D4YFC0"/>
<accession>A0A9D4YFC0</accession>
<evidence type="ECO:0000256" key="1">
    <source>
        <dbReference type="SAM" id="MobiDB-lite"/>
    </source>
</evidence>
<gene>
    <name evidence="2" type="ORF">KIW84_022616</name>
</gene>
<feature type="compositionally biased region" description="Polar residues" evidence="1">
    <location>
        <begin position="212"/>
        <end position="233"/>
    </location>
</feature>
<dbReference type="Proteomes" id="UP001058974">
    <property type="component" value="Chromosome 2"/>
</dbReference>
<feature type="compositionally biased region" description="Basic and acidic residues" evidence="1">
    <location>
        <begin position="45"/>
        <end position="58"/>
    </location>
</feature>
<comment type="caution">
    <text evidence="2">The sequence shown here is derived from an EMBL/GenBank/DDBJ whole genome shotgun (WGS) entry which is preliminary data.</text>
</comment>
<feature type="region of interest" description="Disordered" evidence="1">
    <location>
        <begin position="24"/>
        <end position="59"/>
    </location>
</feature>